<dbReference type="EMBL" id="PTIX01000017">
    <property type="protein sequence ID" value="PPK64904.1"/>
    <property type="molecule type" value="Genomic_DNA"/>
</dbReference>
<dbReference type="InterPro" id="IPR036514">
    <property type="entry name" value="SGNH_hydro_sf"/>
</dbReference>
<evidence type="ECO:0000313" key="3">
    <source>
        <dbReference type="Proteomes" id="UP000239203"/>
    </source>
</evidence>
<dbReference type="PANTHER" id="PTHR43784:SF2">
    <property type="entry name" value="GDSL-LIKE LIPASE_ACYLHYDROLASE, PUTATIVE (AFU_ORTHOLOGUE AFUA_2G00820)-RELATED"/>
    <property type="match status" value="1"/>
</dbReference>
<evidence type="ECO:0000313" key="2">
    <source>
        <dbReference type="EMBL" id="PPK64904.1"/>
    </source>
</evidence>
<dbReference type="Gene3D" id="3.40.50.1110">
    <property type="entry name" value="SGNH hydrolase"/>
    <property type="match status" value="1"/>
</dbReference>
<dbReference type="OrthoDB" id="3465773at2"/>
<feature type="domain" description="SGNH hydrolase-type esterase" evidence="1">
    <location>
        <begin position="8"/>
        <end position="183"/>
    </location>
</feature>
<dbReference type="Proteomes" id="UP000239203">
    <property type="component" value="Unassembled WGS sequence"/>
</dbReference>
<keyword evidence="3" id="KW-1185">Reference proteome</keyword>
<dbReference type="InterPro" id="IPR053140">
    <property type="entry name" value="GDSL_Rv0518-like"/>
</dbReference>
<dbReference type="RefSeq" id="WP_104481659.1">
    <property type="nucleotide sequence ID" value="NZ_CP154825.1"/>
</dbReference>
<sequence>MPVRLLTLGDSFAEGRGDPRPDGTFGGWVPPLAESLGIAPHEVVNTGAYMATTQDVIDHQLARALSADAPLYGVTVGGNDLVRSSFDEVAFRRNLRHILGGLGLRGARVFTINWPDIPGKLPGLAPAQRQALRARFAAANDFMDKLTAELGVVRYDMVDTPLTRDPAMWGPDGMHPSPAGHRAIAAGFAELLS</sequence>
<comment type="caution">
    <text evidence="2">The sequence shown here is derived from an EMBL/GenBank/DDBJ whole genome shotgun (WGS) entry which is preliminary data.</text>
</comment>
<dbReference type="SUPFAM" id="SSF52266">
    <property type="entry name" value="SGNH hydrolase"/>
    <property type="match status" value="1"/>
</dbReference>
<proteinExistence type="predicted"/>
<dbReference type="AlphaFoldDB" id="A0A2S6GI50"/>
<reference evidence="2 3" key="1">
    <citation type="submission" date="2018-02" db="EMBL/GenBank/DDBJ databases">
        <title>Genomic Encyclopedia of Archaeal and Bacterial Type Strains, Phase II (KMG-II): from individual species to whole genera.</title>
        <authorList>
            <person name="Goeker M."/>
        </authorList>
    </citation>
    <scope>NUCLEOTIDE SEQUENCE [LARGE SCALE GENOMIC DNA]</scope>
    <source>
        <strain evidence="2 3">YU 961-1</strain>
    </source>
</reference>
<dbReference type="Pfam" id="PF13472">
    <property type="entry name" value="Lipase_GDSL_2"/>
    <property type="match status" value="1"/>
</dbReference>
<protein>
    <submittedName>
        <fullName evidence="2">Lysophospholipase L1-like esterase</fullName>
    </submittedName>
</protein>
<dbReference type="InterPro" id="IPR013830">
    <property type="entry name" value="SGNH_hydro"/>
</dbReference>
<name>A0A2S6GI50_9PSEU</name>
<dbReference type="PANTHER" id="PTHR43784">
    <property type="entry name" value="GDSL-LIKE LIPASE/ACYLHYDROLASE, PUTATIVE (AFU_ORTHOLOGUE AFUA_2G00820)-RELATED"/>
    <property type="match status" value="1"/>
</dbReference>
<evidence type="ECO:0000259" key="1">
    <source>
        <dbReference type="Pfam" id="PF13472"/>
    </source>
</evidence>
<dbReference type="CDD" id="cd01832">
    <property type="entry name" value="SGNH_hydrolase_like_1"/>
    <property type="match status" value="1"/>
</dbReference>
<gene>
    <name evidence="2" type="ORF">CLV40_117143</name>
</gene>
<organism evidence="2 3">
    <name type="scientific">Actinokineospora auranticolor</name>
    <dbReference type="NCBI Taxonomy" id="155976"/>
    <lineage>
        <taxon>Bacteria</taxon>
        <taxon>Bacillati</taxon>
        <taxon>Actinomycetota</taxon>
        <taxon>Actinomycetes</taxon>
        <taxon>Pseudonocardiales</taxon>
        <taxon>Pseudonocardiaceae</taxon>
        <taxon>Actinokineospora</taxon>
    </lineage>
</organism>
<accession>A0A2S6GI50</accession>